<evidence type="ECO:0000313" key="7">
    <source>
        <dbReference type="Proteomes" id="UP001597483"/>
    </source>
</evidence>
<keyword evidence="1" id="KW-0677">Repeat</keyword>
<feature type="region of interest" description="Disordered" evidence="2">
    <location>
        <begin position="740"/>
        <end position="762"/>
    </location>
</feature>
<feature type="region of interest" description="Disordered" evidence="2">
    <location>
        <begin position="250"/>
        <end position="366"/>
    </location>
</feature>
<organism evidence="6 7">
    <name type="scientific">Amycolatopsis silviterrae</name>
    <dbReference type="NCBI Taxonomy" id="1656914"/>
    <lineage>
        <taxon>Bacteria</taxon>
        <taxon>Bacillati</taxon>
        <taxon>Actinomycetota</taxon>
        <taxon>Actinomycetes</taxon>
        <taxon>Pseudonocardiales</taxon>
        <taxon>Pseudonocardiaceae</taxon>
        <taxon>Amycolatopsis</taxon>
    </lineage>
</organism>
<dbReference type="SUPFAM" id="SSF69304">
    <property type="entry name" value="Tricorn protease N-terminal domain"/>
    <property type="match status" value="1"/>
</dbReference>
<dbReference type="PANTHER" id="PTHR32305:SF15">
    <property type="entry name" value="PROTEIN RHSA-RELATED"/>
    <property type="match status" value="1"/>
</dbReference>
<dbReference type="Gene3D" id="3.90.930.1">
    <property type="match status" value="1"/>
</dbReference>
<dbReference type="InterPro" id="IPR036689">
    <property type="entry name" value="ESAT-6-like_sf"/>
</dbReference>
<feature type="transmembrane region" description="Helical" evidence="3">
    <location>
        <begin position="177"/>
        <end position="200"/>
    </location>
</feature>
<keyword evidence="7" id="KW-1185">Reference proteome</keyword>
<evidence type="ECO:0000256" key="1">
    <source>
        <dbReference type="ARBA" id="ARBA00022737"/>
    </source>
</evidence>
<dbReference type="InterPro" id="IPR050708">
    <property type="entry name" value="T6SS_VgrG/RHS"/>
</dbReference>
<keyword evidence="3" id="KW-1133">Transmembrane helix</keyword>
<reference evidence="7" key="1">
    <citation type="journal article" date="2019" name="Int. J. Syst. Evol. Microbiol.">
        <title>The Global Catalogue of Microorganisms (GCM) 10K type strain sequencing project: providing services to taxonomists for standard genome sequencing and annotation.</title>
        <authorList>
            <consortium name="The Broad Institute Genomics Platform"/>
            <consortium name="The Broad Institute Genome Sequencing Center for Infectious Disease"/>
            <person name="Wu L."/>
            <person name="Ma J."/>
        </authorList>
    </citation>
    <scope>NUCLEOTIDE SEQUENCE [LARGE SCALE GENOMIC DNA]</scope>
    <source>
        <strain evidence="7">CGMCC 4.7641</strain>
    </source>
</reference>
<evidence type="ECO:0000259" key="5">
    <source>
        <dbReference type="Pfam" id="PF25023"/>
    </source>
</evidence>
<accession>A0ABW5HLE6</accession>
<feature type="domain" description="Teneurin-like YD-shell" evidence="5">
    <location>
        <begin position="826"/>
        <end position="942"/>
    </location>
</feature>
<feature type="region of interest" description="Disordered" evidence="2">
    <location>
        <begin position="1327"/>
        <end position="1386"/>
    </location>
</feature>
<dbReference type="RefSeq" id="WP_378312940.1">
    <property type="nucleotide sequence ID" value="NZ_JBHUKS010000035.1"/>
</dbReference>
<feature type="domain" description="Teneurin-like YD-shell" evidence="5">
    <location>
        <begin position="1054"/>
        <end position="1303"/>
    </location>
</feature>
<dbReference type="NCBIfam" id="TIGR03696">
    <property type="entry name" value="Rhs_assc_core"/>
    <property type="match status" value="1"/>
</dbReference>
<evidence type="ECO:0000313" key="6">
    <source>
        <dbReference type="EMBL" id="MFD2474021.1"/>
    </source>
</evidence>
<feature type="compositionally biased region" description="Basic and acidic residues" evidence="2">
    <location>
        <begin position="748"/>
        <end position="761"/>
    </location>
</feature>
<evidence type="ECO:0000259" key="4">
    <source>
        <dbReference type="Pfam" id="PF20148"/>
    </source>
</evidence>
<dbReference type="InterPro" id="IPR056823">
    <property type="entry name" value="TEN-like_YD-shell"/>
</dbReference>
<dbReference type="InterPro" id="IPR038332">
    <property type="entry name" value="PPE_sf"/>
</dbReference>
<dbReference type="NCBIfam" id="TIGR01643">
    <property type="entry name" value="YD_repeat_2x"/>
    <property type="match status" value="8"/>
</dbReference>
<dbReference type="Gene3D" id="1.20.1260.20">
    <property type="entry name" value="PPE superfamily"/>
    <property type="match status" value="1"/>
</dbReference>
<sequence>MSNPLIAETKDSTTAYSGITLLESGEMVKSGIESGDWASIAMGTVGVALDVLSTVMDPFGSILAAGVGWLIEHVGPLKQALEALTGNADEIKAQSETWTNVAKELESIGKDLTACVEKDLQSWTGEAADAYRERTKDVANLLGAAQKGTEGAASGVKTAGEVVAAVRMLVRDIIAQLVGHLISWALQVLFTAGIGMAWVLPQVTAAVAKTAAELARITKQLVAALKALMPLLKKAGTLFEDAAKALKGIKGGKVKPSGAPKNIETKPKPEPKPEPKPKPENEKGGDSTTTSGDHSPPPNDGTKPQGDHSAPPPKDETKPQGDPAPPPREDGPSGGGERPGDAKPGTGDVRPPKDTRNGTDECRFEGDPVDVVRGTVVVEATDLELPSPLVLERLHVSSYRSGRWFGPNWTSTVDQRLEADSGAVRFFAADGRILVYPRAATGEPVLPLEGPRRPLTATDDGGYLLADPVGGTELRFGPGRGGVFPLLTATDAAGDRMTVEYDDRGAPRLIRHSAGYRVALDAEAGRVTAIRVLGDGREPVLVRRFGYDDLGRLTRVFNSSGLATHYDYDTDGRITGWQDRNGVWFRYVYDADGRCVRTVGDRGVYDSAFAYDREQRITRYTNALGHVSEFHFNDTSQPTREVSPLGAVTVSTWDRYDRLLSRTDPLGRTTGFEYTAEGQLTAVVRPDGSRARVSSAPDGTLTVAVETAERTWRRVYPPGTAPDLFTAQAGIAPAEFAQDRQLTGGEPARSEPDPVERDQFGRPRVVADGTRFGWTVDGSQASRIGPSGRREEWRYDAEGNLVERSDARFEYGPFDLPIAKTDATGARTTYEYDTELQLVRITDPAGLTWNYTYDADGRLVAETDFDGRERQFAYDAAGQLVRSVDGLGAVTEYSYDALGNVIERRTESGTVRYEYDPVGFLSRATEGSCVLEIERDEDGRVLRESVDGRAVGYVHEPSGMRRTTPSGSVSEWTFDDAGKAVALSAAGHEVRFRHDEAGREVERVLGGNTVLAQAFDEENQLVGQTLAASGQIRQQRQYHYRPDGHLAGVDDSLSGATRYQLDAAGRITAVTRRNGQETYQYDPSGNIRHAQLPFAEPDSGPRGYTGNRLASAGAVRYVHDAQGRLVARHENSRTWTYRWDAQDRLLAVETPDGAEWRYRYDPLGRRIAKQRWLPGAEAPAEETLFAWSGQLLVEQEHRLAGSAPLTLTWDHLPGTVRPVAQTELLGKSARFFSFVTDPVGTPVDLVDAYGTVSWQASASLWGRARPGGTPLRFPGQYADDETGLHYNVFRYYDPGTGRYLSQDPLGLAPAPNPAAYVPNPLADADPLGLGNCLGRQKSGPNDDARPNETPGGGNNAGHVQENNPPHQPPREETPPREPTPPPRTFEENVADYRNRLGIESDPRFLRIPDDPKVTMGTYLRDLPPEYRAGLDENRMIGEFFGDTPDILRSPNGRFTDAGETPASMMMEHMGGGSYRRDGNIIALGENVPERTIFHEMGHIRQNENGFHAGNTNGTVLEYHNVLHNENRFGGPPRTEYNLQNITRNAHSYDEMVEHIGNLPPDRQGASPSALREIDDFLDHDPRYRNGEADIVRQNMADEYFGRPH</sequence>
<dbReference type="SUPFAM" id="SSF63829">
    <property type="entry name" value="Calcium-dependent phosphotriesterase"/>
    <property type="match status" value="1"/>
</dbReference>
<evidence type="ECO:0000256" key="2">
    <source>
        <dbReference type="SAM" id="MobiDB-lite"/>
    </source>
</evidence>
<dbReference type="InterPro" id="IPR022385">
    <property type="entry name" value="Rhs_assc_core"/>
</dbReference>
<keyword evidence="3" id="KW-0812">Transmembrane</keyword>
<dbReference type="Gene3D" id="2.180.10.10">
    <property type="entry name" value="RHS repeat-associated core"/>
    <property type="match status" value="2"/>
</dbReference>
<proteinExistence type="predicted"/>
<protein>
    <submittedName>
        <fullName evidence="6">RHS repeat-associated core domain-containing protein</fullName>
    </submittedName>
</protein>
<gene>
    <name evidence="6" type="ORF">ACFSVL_41920</name>
</gene>
<dbReference type="InterPro" id="IPR045351">
    <property type="entry name" value="DUF6531"/>
</dbReference>
<dbReference type="InterPro" id="IPR031325">
    <property type="entry name" value="RHS_repeat"/>
</dbReference>
<dbReference type="Pfam" id="PF20148">
    <property type="entry name" value="DUF6531"/>
    <property type="match status" value="1"/>
</dbReference>
<dbReference type="PANTHER" id="PTHR32305">
    <property type="match status" value="1"/>
</dbReference>
<dbReference type="Pfam" id="PF05593">
    <property type="entry name" value="RHS_repeat"/>
    <property type="match status" value="2"/>
</dbReference>
<dbReference type="PRINTS" id="PR00394">
    <property type="entry name" value="RHSPROTEIN"/>
</dbReference>
<dbReference type="EMBL" id="JBHUKS010000035">
    <property type="protein sequence ID" value="MFD2474021.1"/>
    <property type="molecule type" value="Genomic_DNA"/>
</dbReference>
<dbReference type="Pfam" id="PF25023">
    <property type="entry name" value="TEN_YD-shell"/>
    <property type="match status" value="2"/>
</dbReference>
<evidence type="ECO:0000256" key="3">
    <source>
        <dbReference type="SAM" id="Phobius"/>
    </source>
</evidence>
<dbReference type="Proteomes" id="UP001597483">
    <property type="component" value="Unassembled WGS sequence"/>
</dbReference>
<feature type="compositionally biased region" description="Basic and acidic residues" evidence="2">
    <location>
        <begin position="350"/>
        <end position="366"/>
    </location>
</feature>
<name>A0ABW5HLE6_9PSEU</name>
<dbReference type="SUPFAM" id="SSF140453">
    <property type="entry name" value="EsxAB dimer-like"/>
    <property type="match status" value="1"/>
</dbReference>
<comment type="caution">
    <text evidence="6">The sequence shown here is derived from an EMBL/GenBank/DDBJ whole genome shotgun (WGS) entry which is preliminary data.</text>
</comment>
<feature type="domain" description="DUF6531" evidence="4">
    <location>
        <begin position="366"/>
        <end position="436"/>
    </location>
</feature>
<dbReference type="InterPro" id="IPR006530">
    <property type="entry name" value="YD"/>
</dbReference>
<keyword evidence="3" id="KW-0472">Membrane</keyword>
<feature type="compositionally biased region" description="Basic and acidic residues" evidence="2">
    <location>
        <begin position="263"/>
        <end position="285"/>
    </location>
</feature>